<dbReference type="HAMAP" id="MF_01965">
    <property type="entry name" value="NADHX_dehydratase"/>
    <property type="match status" value="1"/>
</dbReference>
<comment type="similarity">
    <text evidence="11">Belongs to the NnrD/CARKD family.</text>
</comment>
<sequence>MQGMTATIKANNANLKLMGAQHETINRCVKNFQIVAGRMAINEVVFALLSKTLSGETATALSDTRVVAFVLSVIASLGTFLGGLVTLFLVRVIGIGGDGTSGTSGTLVGVLQAFSAGVMLYMTFMDLVPEASAEIGSRETMLYFFVGVGIFGLLEAVFLDDSHSHADTHDNLHDHILEKSSSQPPKKSKKSRSRSPSKTKQTIKADKHETVDITSEKGKKQLLRTKGLGVYLSALSDARLGLQLAIAICLHNIPLMQEGMAVAIPLYAAGGSSFYVLGMTFANGLGEATFMHQMTSIQLKRTTKTAEPIGVIIGVAFFGSYLTPSVLSRSLAVVGGIMCCISIHELQPTAIRYAGQSRASASLFAGMFVVFCALEAVTEYFGHPHSHSEIDHSHLHNRNSNHHHQHIASDSIVNKVPKERAVEKESNIVWSGDGDSSSDLKSEKFPTAKFVRKGSLAGEDGTNSHVPSIVKAASSRIPPLNDPAVSAALRKGQSGRILVVGGSEEYSGAPFYAGIAALRTGADICHIACHPLSSAAIKTYSADLIVHPLIDPTIPIDQIILDVIDILKRVHVIIVGPGLSRNAFMQEVATRIIEHARELGLYIVLDADGLFLVQEKPSVISGYRKAVLTPNSGEFMRLCDKMNIPFSPLAKKEEEAVLALSKSLGKVTVILKGHNDVISDGQLCVSISETGSPRRCGGQGDLLSGVIATFLGWMKGFQEGLYSRDGKVRHENAITIDLQSDSAVESVDVSSEILACASGSVLLKRTSRRAFDMKGRSMTATVMADTLGQVFSEVFDEADFKKRN</sequence>
<feature type="transmembrane region" description="Helical" evidence="13">
    <location>
        <begin position="259"/>
        <end position="285"/>
    </location>
</feature>
<organism evidence="15 16">
    <name type="scientific">Physocladia obscura</name>
    <dbReference type="NCBI Taxonomy" id="109957"/>
    <lineage>
        <taxon>Eukaryota</taxon>
        <taxon>Fungi</taxon>
        <taxon>Fungi incertae sedis</taxon>
        <taxon>Chytridiomycota</taxon>
        <taxon>Chytridiomycota incertae sedis</taxon>
        <taxon>Chytridiomycetes</taxon>
        <taxon>Chytridiales</taxon>
        <taxon>Chytriomycetaceae</taxon>
        <taxon>Physocladia</taxon>
    </lineage>
</organism>
<feature type="compositionally biased region" description="Basic residues" evidence="12">
    <location>
        <begin position="395"/>
        <end position="406"/>
    </location>
</feature>
<feature type="transmembrane region" description="Helical" evidence="13">
    <location>
        <begin position="141"/>
        <end position="159"/>
    </location>
</feature>
<dbReference type="GO" id="GO:0110051">
    <property type="term" value="P:metabolite repair"/>
    <property type="evidence" value="ECO:0007669"/>
    <property type="project" value="TreeGrafter"/>
</dbReference>
<gene>
    <name evidence="15" type="ORF">HK100_000496</name>
</gene>
<evidence type="ECO:0000256" key="4">
    <source>
        <dbReference type="ARBA" id="ARBA00022840"/>
    </source>
</evidence>
<keyword evidence="11" id="KW-0963">Cytoplasm</keyword>
<evidence type="ECO:0000256" key="2">
    <source>
        <dbReference type="ARBA" id="ARBA00022692"/>
    </source>
</evidence>
<keyword evidence="8 13" id="KW-0472">Membrane</keyword>
<proteinExistence type="inferred from homology"/>
<keyword evidence="3 11" id="KW-0547">Nucleotide-binding</keyword>
<keyword evidence="5" id="KW-0521">NADP</keyword>
<keyword evidence="4 11" id="KW-0067">ATP-binding</keyword>
<protein>
    <recommendedName>
        <fullName evidence="11">ATP-dependent (S)-NAD(P)H-hydrate dehydratase</fullName>
        <ecNumber evidence="11">4.2.1.93</ecNumber>
    </recommendedName>
    <alternativeName>
        <fullName evidence="11">ATP-dependent NAD(P)HX dehydratase</fullName>
    </alternativeName>
</protein>
<reference evidence="15" key="1">
    <citation type="submission" date="2020-05" db="EMBL/GenBank/DDBJ databases">
        <title>Phylogenomic resolution of chytrid fungi.</title>
        <authorList>
            <person name="Stajich J.E."/>
            <person name="Amses K."/>
            <person name="Simmons R."/>
            <person name="Seto K."/>
            <person name="Myers J."/>
            <person name="Bonds A."/>
            <person name="Quandt C.A."/>
            <person name="Barry K."/>
            <person name="Liu P."/>
            <person name="Grigoriev I."/>
            <person name="Longcore J.E."/>
            <person name="James T.Y."/>
        </authorList>
    </citation>
    <scope>NUCLEOTIDE SEQUENCE</scope>
    <source>
        <strain evidence="15">JEL0513</strain>
    </source>
</reference>
<accession>A0AAD5XGI6</accession>
<dbReference type="Pfam" id="PF01256">
    <property type="entry name" value="Carb_kinase"/>
    <property type="match status" value="1"/>
</dbReference>
<feature type="domain" description="YjeF C-terminal" evidence="14">
    <location>
        <begin position="474"/>
        <end position="794"/>
    </location>
</feature>
<feature type="binding site" evidence="11">
    <location>
        <begin position="691"/>
        <end position="700"/>
    </location>
    <ligand>
        <name>ATP</name>
        <dbReference type="ChEBI" id="CHEBI:30616"/>
    </ligand>
</feature>
<feature type="binding site" evidence="11">
    <location>
        <begin position="672"/>
        <end position="676"/>
    </location>
    <ligand>
        <name>ATP</name>
        <dbReference type="ChEBI" id="CHEBI:30616"/>
    </ligand>
</feature>
<evidence type="ECO:0000313" key="15">
    <source>
        <dbReference type="EMBL" id="KAJ3137652.1"/>
    </source>
</evidence>
<feature type="transmembrane region" description="Helical" evidence="13">
    <location>
        <begin position="306"/>
        <end position="324"/>
    </location>
</feature>
<feature type="compositionally biased region" description="Basic residues" evidence="12">
    <location>
        <begin position="186"/>
        <end position="197"/>
    </location>
</feature>
<dbReference type="InterPro" id="IPR000631">
    <property type="entry name" value="CARKD"/>
</dbReference>
<dbReference type="InterPro" id="IPR029056">
    <property type="entry name" value="Ribokinase-like"/>
</dbReference>
<evidence type="ECO:0000256" key="8">
    <source>
        <dbReference type="ARBA" id="ARBA00023136"/>
    </source>
</evidence>
<evidence type="ECO:0000256" key="7">
    <source>
        <dbReference type="ARBA" id="ARBA00023027"/>
    </source>
</evidence>
<evidence type="ECO:0000256" key="1">
    <source>
        <dbReference type="ARBA" id="ARBA00004141"/>
    </source>
</evidence>
<evidence type="ECO:0000313" key="16">
    <source>
        <dbReference type="Proteomes" id="UP001211907"/>
    </source>
</evidence>
<dbReference type="EMBL" id="JADGJH010000110">
    <property type="protein sequence ID" value="KAJ3137652.1"/>
    <property type="molecule type" value="Genomic_DNA"/>
</dbReference>
<feature type="region of interest" description="Disordered" evidence="12">
    <location>
        <begin position="387"/>
        <end position="407"/>
    </location>
</feature>
<name>A0AAD5XGI6_9FUNG</name>
<evidence type="ECO:0000256" key="12">
    <source>
        <dbReference type="SAM" id="MobiDB-lite"/>
    </source>
</evidence>
<dbReference type="AlphaFoldDB" id="A0AAD5XGI6"/>
<evidence type="ECO:0000256" key="3">
    <source>
        <dbReference type="ARBA" id="ARBA00022741"/>
    </source>
</evidence>
<dbReference type="Gene3D" id="3.40.1190.20">
    <property type="match status" value="1"/>
</dbReference>
<dbReference type="NCBIfam" id="TIGR00196">
    <property type="entry name" value="yjeF_cterm"/>
    <property type="match status" value="1"/>
</dbReference>
<dbReference type="PROSITE" id="PS51383">
    <property type="entry name" value="YJEF_C_3"/>
    <property type="match status" value="1"/>
</dbReference>
<dbReference type="PANTHER" id="PTHR12592:SF0">
    <property type="entry name" value="ATP-DEPENDENT (S)-NAD(P)H-HYDRATE DEHYDRATASE"/>
    <property type="match status" value="1"/>
</dbReference>
<dbReference type="SUPFAM" id="SSF53613">
    <property type="entry name" value="Ribokinase-like"/>
    <property type="match status" value="1"/>
</dbReference>
<dbReference type="GO" id="GO:0005524">
    <property type="term" value="F:ATP binding"/>
    <property type="evidence" value="ECO:0007669"/>
    <property type="project" value="UniProtKB-KW"/>
</dbReference>
<comment type="catalytic activity">
    <reaction evidence="10 11">
        <text>(6S)-NADPHX + ATP = ADP + phosphate + NADPH + H(+)</text>
        <dbReference type="Rhea" id="RHEA:32231"/>
        <dbReference type="ChEBI" id="CHEBI:15378"/>
        <dbReference type="ChEBI" id="CHEBI:30616"/>
        <dbReference type="ChEBI" id="CHEBI:43474"/>
        <dbReference type="ChEBI" id="CHEBI:57783"/>
        <dbReference type="ChEBI" id="CHEBI:64076"/>
        <dbReference type="ChEBI" id="CHEBI:456216"/>
        <dbReference type="EC" id="4.2.1.93"/>
    </reaction>
</comment>
<dbReference type="CDD" id="cd01171">
    <property type="entry name" value="YXKO-related"/>
    <property type="match status" value="1"/>
</dbReference>
<comment type="subcellular location">
    <subcellularLocation>
        <location evidence="11">Cytoplasm</location>
    </subcellularLocation>
    <subcellularLocation>
        <location evidence="1">Membrane</location>
        <topology evidence="1">Multi-pass membrane protein</topology>
    </subcellularLocation>
</comment>
<dbReference type="Pfam" id="PF02535">
    <property type="entry name" value="Zip"/>
    <property type="match status" value="1"/>
</dbReference>
<feature type="transmembrane region" description="Helical" evidence="13">
    <location>
        <begin position="66"/>
        <end position="90"/>
    </location>
</feature>
<keyword evidence="9 11" id="KW-0456">Lyase</keyword>
<dbReference type="PANTHER" id="PTHR12592">
    <property type="entry name" value="ATP-DEPENDENT (S)-NAD(P)H-HYDRATE DEHYDRATASE FAMILY MEMBER"/>
    <property type="match status" value="1"/>
</dbReference>
<evidence type="ECO:0000256" key="9">
    <source>
        <dbReference type="ARBA" id="ARBA00023239"/>
    </source>
</evidence>
<feature type="binding site" evidence="11">
    <location>
        <begin position="631"/>
        <end position="637"/>
    </location>
    <ligand>
        <name>(6S)-NADPHX</name>
        <dbReference type="ChEBI" id="CHEBI:64076"/>
    </ligand>
</feature>
<evidence type="ECO:0000259" key="14">
    <source>
        <dbReference type="PROSITE" id="PS51383"/>
    </source>
</evidence>
<dbReference type="GO" id="GO:0005737">
    <property type="term" value="C:cytoplasm"/>
    <property type="evidence" value="ECO:0007669"/>
    <property type="project" value="UniProtKB-SubCell"/>
</dbReference>
<evidence type="ECO:0000256" key="6">
    <source>
        <dbReference type="ARBA" id="ARBA00022989"/>
    </source>
</evidence>
<dbReference type="GO" id="GO:0047453">
    <property type="term" value="F:ATP-dependent NAD(P)H-hydrate dehydratase activity"/>
    <property type="evidence" value="ECO:0007669"/>
    <property type="project" value="UniProtKB-UniRule"/>
</dbReference>
<dbReference type="Proteomes" id="UP001211907">
    <property type="component" value="Unassembled WGS sequence"/>
</dbReference>
<feature type="binding site" evidence="11">
    <location>
        <position position="578"/>
    </location>
    <ligand>
        <name>(6S)-NADPHX</name>
        <dbReference type="ChEBI" id="CHEBI:64076"/>
    </ligand>
</feature>
<feature type="region of interest" description="Disordered" evidence="12">
    <location>
        <begin position="176"/>
        <end position="208"/>
    </location>
</feature>
<dbReference type="GO" id="GO:0046873">
    <property type="term" value="F:metal ion transmembrane transporter activity"/>
    <property type="evidence" value="ECO:0007669"/>
    <property type="project" value="InterPro"/>
</dbReference>
<dbReference type="GO" id="GO:0016020">
    <property type="term" value="C:membrane"/>
    <property type="evidence" value="ECO:0007669"/>
    <property type="project" value="UniProtKB-SubCell"/>
</dbReference>
<evidence type="ECO:0000256" key="10">
    <source>
        <dbReference type="ARBA" id="ARBA00047472"/>
    </source>
</evidence>
<feature type="binding site" evidence="11">
    <location>
        <position position="701"/>
    </location>
    <ligand>
        <name>(6S)-NADPHX</name>
        <dbReference type="ChEBI" id="CHEBI:64076"/>
    </ligand>
</feature>
<keyword evidence="16" id="KW-1185">Reference proteome</keyword>
<comment type="function">
    <text evidence="11">Catalyzes the dehydration of the S-form of NAD(P)HX at the expense of ATP, which is converted to ADP. Together with NAD(P)HX epimerase, which catalyzes the epimerization of the S- and R-forms, the enzyme allows the repair of both epimers of NAD(P)HX, a damaged form of NAD(P)H that is a result of enzymatic or heat-dependent hydration.</text>
</comment>
<dbReference type="EC" id="4.2.1.93" evidence="11"/>
<comment type="caution">
    <text evidence="15">The sequence shown here is derived from an EMBL/GenBank/DDBJ whole genome shotgun (WGS) entry which is preliminary data.</text>
</comment>
<feature type="transmembrane region" description="Helical" evidence="13">
    <location>
        <begin position="102"/>
        <end position="121"/>
    </location>
</feature>
<evidence type="ECO:0000256" key="5">
    <source>
        <dbReference type="ARBA" id="ARBA00022857"/>
    </source>
</evidence>
<comment type="cofactor">
    <cofactor evidence="11">
        <name>Mg(2+)</name>
        <dbReference type="ChEBI" id="CHEBI:18420"/>
    </cofactor>
</comment>
<dbReference type="GO" id="GO:0046496">
    <property type="term" value="P:nicotinamide nucleotide metabolic process"/>
    <property type="evidence" value="ECO:0007669"/>
    <property type="project" value="UniProtKB-UniRule"/>
</dbReference>
<keyword evidence="2 13" id="KW-0812">Transmembrane</keyword>
<keyword evidence="6 13" id="KW-1133">Transmembrane helix</keyword>
<evidence type="ECO:0000256" key="11">
    <source>
        <dbReference type="HAMAP-Rule" id="MF_03157"/>
    </source>
</evidence>
<keyword evidence="7 11" id="KW-0520">NAD</keyword>
<comment type="catalytic activity">
    <reaction evidence="11">
        <text>(6S)-NADHX + ATP = ADP + phosphate + NADH + H(+)</text>
        <dbReference type="Rhea" id="RHEA:19017"/>
        <dbReference type="ChEBI" id="CHEBI:15378"/>
        <dbReference type="ChEBI" id="CHEBI:30616"/>
        <dbReference type="ChEBI" id="CHEBI:43474"/>
        <dbReference type="ChEBI" id="CHEBI:57945"/>
        <dbReference type="ChEBI" id="CHEBI:64074"/>
        <dbReference type="ChEBI" id="CHEBI:456216"/>
        <dbReference type="EC" id="4.2.1.93"/>
    </reaction>
</comment>
<dbReference type="InterPro" id="IPR003689">
    <property type="entry name" value="ZIP"/>
</dbReference>
<keyword evidence="11" id="KW-0597">Phosphoprotein</keyword>
<evidence type="ECO:0000256" key="13">
    <source>
        <dbReference type="SAM" id="Phobius"/>
    </source>
</evidence>